<organism evidence="2 3">
    <name type="scientific">Colletotrichum limetticola</name>
    <dbReference type="NCBI Taxonomy" id="1209924"/>
    <lineage>
        <taxon>Eukaryota</taxon>
        <taxon>Fungi</taxon>
        <taxon>Dikarya</taxon>
        <taxon>Ascomycota</taxon>
        <taxon>Pezizomycotina</taxon>
        <taxon>Sordariomycetes</taxon>
        <taxon>Hypocreomycetidae</taxon>
        <taxon>Glomerellales</taxon>
        <taxon>Glomerellaceae</taxon>
        <taxon>Colletotrichum</taxon>
        <taxon>Colletotrichum acutatum species complex</taxon>
    </lineage>
</organism>
<accession>A0ABQ9P8H4</accession>
<protein>
    <recommendedName>
        <fullName evidence="1">ToxB-like N-terminal ascomycota domain-containing protein</fullName>
    </recommendedName>
</protein>
<evidence type="ECO:0000259" key="1">
    <source>
        <dbReference type="Pfam" id="PF18224"/>
    </source>
</evidence>
<reference evidence="2" key="1">
    <citation type="submission" date="2023-04" db="EMBL/GenBank/DDBJ databases">
        <title>Colletotrichum limetticola genome sequence.</title>
        <authorList>
            <person name="Baroncelli R."/>
        </authorList>
    </citation>
    <scope>NUCLEOTIDE SEQUENCE</scope>
    <source>
        <strain evidence="2">KLA-Anderson</strain>
    </source>
</reference>
<sequence length="82" mass="8631">MKTSAVLAVAVQAAFVFTNCRVQLLDGNSFQLGTACIPKGGQGHITVNGRNWFITATNSCDLGFISTQNPPAGWQLKSLGSC</sequence>
<keyword evidence="3" id="KW-1185">Reference proteome</keyword>
<dbReference type="InterPro" id="IPR041450">
    <property type="entry name" value="ToxB-like_N_ascomy"/>
</dbReference>
<dbReference type="Pfam" id="PF18224">
    <property type="entry name" value="ToxB_N"/>
    <property type="match status" value="1"/>
</dbReference>
<proteinExistence type="predicted"/>
<gene>
    <name evidence="2" type="ORF">CLIM01_14320</name>
</gene>
<dbReference type="Gene3D" id="2.10.70.110">
    <property type="match status" value="1"/>
</dbReference>
<evidence type="ECO:0000313" key="3">
    <source>
        <dbReference type="Proteomes" id="UP001169217"/>
    </source>
</evidence>
<comment type="caution">
    <text evidence="2">The sequence shown here is derived from an EMBL/GenBank/DDBJ whole genome shotgun (WGS) entry which is preliminary data.</text>
</comment>
<feature type="domain" description="ToxB-like N-terminal ascomycota" evidence="1">
    <location>
        <begin position="20"/>
        <end position="77"/>
    </location>
</feature>
<dbReference type="Proteomes" id="UP001169217">
    <property type="component" value="Unassembled WGS sequence"/>
</dbReference>
<evidence type="ECO:0000313" key="2">
    <source>
        <dbReference type="EMBL" id="KAK0368323.1"/>
    </source>
</evidence>
<name>A0ABQ9P8H4_9PEZI</name>
<dbReference type="EMBL" id="JARUPT010000884">
    <property type="protein sequence ID" value="KAK0368323.1"/>
    <property type="molecule type" value="Genomic_DNA"/>
</dbReference>